<protein>
    <submittedName>
        <fullName evidence="4">Protein FAM98A</fullName>
    </submittedName>
</protein>
<dbReference type="AlphaFoldDB" id="A0A915PM93"/>
<dbReference type="GO" id="GO:0072669">
    <property type="term" value="C:tRNA-splicing ligase complex"/>
    <property type="evidence" value="ECO:0007669"/>
    <property type="project" value="TreeGrafter"/>
</dbReference>
<accession>A0A915PM93</accession>
<dbReference type="WBParaSite" id="sdigi.contig259.g6792.t1">
    <property type="protein sequence ID" value="sdigi.contig259.g6792.t1"/>
    <property type="gene ID" value="sdigi.contig259.g6792"/>
</dbReference>
<feature type="region of interest" description="Disordered" evidence="2">
    <location>
        <begin position="425"/>
        <end position="453"/>
    </location>
</feature>
<evidence type="ECO:0000256" key="1">
    <source>
        <dbReference type="ARBA" id="ARBA00007218"/>
    </source>
</evidence>
<comment type="similarity">
    <text evidence="1">Belongs to the FAM98 family.</text>
</comment>
<dbReference type="PANTHER" id="PTHR31353:SF1">
    <property type="entry name" value="PROTEIN FAM98B"/>
    <property type="match status" value="1"/>
</dbReference>
<sequence length="453" mass="50514">MNGKSRNRLSIADEIASLGFSHFSTEELKDIEKGGTEDLRFCKLIELMCNEISALYGLDETVHAATGPDDMEFFLLELSSMLSELVCIPECPIDSLIRGPVTERFRMAGNSIKLLNFLIAHIKCARLTALNRLKEKTPKHKSDEVLHLENAFAAVRMTQLPADITTEKVFSTLKDLAEKQMEKCEVKPQPLLIASLTPKQWGEISALNEKLVQEYRSRILLLLKRLDVTMQSFTWSDRIKKMQDKLHEIYRPRRECIAVTSNVTMDDLLAASNSLLTVEKVNSEKERQRTASRLNKILMTDRPSDRGGRPSELRAPPPEMPPWIKDRVSDRGGGQRSGYKGDGRQSYQTDNYGYQGSYQSGGRYNQHAEGYQGGGGFNQYAGGYQGGSGFNQYAGGYQGGGGYQGRGGFQGGGFESQVMREYEVQRNQNDGGRRGGGGIRRGRGGHGGQRGYR</sequence>
<reference evidence="4" key="1">
    <citation type="submission" date="2022-11" db="UniProtKB">
        <authorList>
            <consortium name="WormBaseParasite"/>
        </authorList>
    </citation>
    <scope>IDENTIFICATION</scope>
</reference>
<feature type="compositionally biased region" description="Gly residues" evidence="2">
    <location>
        <begin position="434"/>
        <end position="453"/>
    </location>
</feature>
<feature type="compositionally biased region" description="Basic and acidic residues" evidence="2">
    <location>
        <begin position="302"/>
        <end position="312"/>
    </location>
</feature>
<dbReference type="Pfam" id="PF10239">
    <property type="entry name" value="DUF2465"/>
    <property type="match status" value="1"/>
</dbReference>
<evidence type="ECO:0000313" key="3">
    <source>
        <dbReference type="Proteomes" id="UP000887581"/>
    </source>
</evidence>
<feature type="region of interest" description="Disordered" evidence="2">
    <location>
        <begin position="282"/>
        <end position="360"/>
    </location>
</feature>
<evidence type="ECO:0000313" key="4">
    <source>
        <dbReference type="WBParaSite" id="sdigi.contig259.g6792.t1"/>
    </source>
</evidence>
<dbReference type="InterPro" id="IPR018797">
    <property type="entry name" value="FAM98"/>
</dbReference>
<dbReference type="Proteomes" id="UP000887581">
    <property type="component" value="Unplaced"/>
</dbReference>
<organism evidence="3 4">
    <name type="scientific">Setaria digitata</name>
    <dbReference type="NCBI Taxonomy" id="48799"/>
    <lineage>
        <taxon>Eukaryota</taxon>
        <taxon>Metazoa</taxon>
        <taxon>Ecdysozoa</taxon>
        <taxon>Nematoda</taxon>
        <taxon>Chromadorea</taxon>
        <taxon>Rhabditida</taxon>
        <taxon>Spirurina</taxon>
        <taxon>Spiruromorpha</taxon>
        <taxon>Filarioidea</taxon>
        <taxon>Setariidae</taxon>
        <taxon>Setaria</taxon>
    </lineage>
</organism>
<keyword evidence="3" id="KW-1185">Reference proteome</keyword>
<dbReference type="PANTHER" id="PTHR31353">
    <property type="entry name" value="FAM98"/>
    <property type="match status" value="1"/>
</dbReference>
<proteinExistence type="inferred from homology"/>
<evidence type="ECO:0000256" key="2">
    <source>
        <dbReference type="SAM" id="MobiDB-lite"/>
    </source>
</evidence>
<name>A0A915PM93_9BILA</name>